<evidence type="ECO:0000256" key="5">
    <source>
        <dbReference type="ARBA" id="ARBA00022679"/>
    </source>
</evidence>
<dbReference type="GO" id="GO:0016020">
    <property type="term" value="C:membrane"/>
    <property type="evidence" value="ECO:0007669"/>
    <property type="project" value="UniProtKB-SubCell"/>
</dbReference>
<dbReference type="InterPro" id="IPR050271">
    <property type="entry name" value="UDP-glycosyltransferase"/>
</dbReference>
<comment type="similarity">
    <text evidence="2">Belongs to the UDP-glycosyltransferase family.</text>
</comment>
<dbReference type="FunFam" id="3.40.50.2000:FF:000038">
    <property type="entry name" value="UDP-GlucuronosylTransferase"/>
    <property type="match status" value="1"/>
</dbReference>
<dbReference type="InterPro" id="IPR002213">
    <property type="entry name" value="UDP_glucos_trans"/>
</dbReference>
<name>A0AA36D5C7_9BILA</name>
<dbReference type="PANTHER" id="PTHR48043:SF23">
    <property type="entry name" value="UDP-GLUCURONOSYLTRANSFERASE"/>
    <property type="match status" value="1"/>
</dbReference>
<reference evidence="12" key="1">
    <citation type="submission" date="2023-06" db="EMBL/GenBank/DDBJ databases">
        <authorList>
            <person name="Delattre M."/>
        </authorList>
    </citation>
    <scope>NUCLEOTIDE SEQUENCE</scope>
    <source>
        <strain evidence="12">AF72</strain>
    </source>
</reference>
<dbReference type="EMBL" id="CATQJA010002659">
    <property type="protein sequence ID" value="CAJ0580405.1"/>
    <property type="molecule type" value="Genomic_DNA"/>
</dbReference>
<evidence type="ECO:0000256" key="11">
    <source>
        <dbReference type="SAM" id="SignalP"/>
    </source>
</evidence>
<dbReference type="EC" id="2.4.1.17" evidence="3"/>
<protein>
    <recommendedName>
        <fullName evidence="3">glucuronosyltransferase</fullName>
        <ecNumber evidence="3">2.4.1.17</ecNumber>
    </recommendedName>
</protein>
<evidence type="ECO:0000256" key="3">
    <source>
        <dbReference type="ARBA" id="ARBA00012544"/>
    </source>
</evidence>
<evidence type="ECO:0000313" key="12">
    <source>
        <dbReference type="EMBL" id="CAJ0580405.1"/>
    </source>
</evidence>
<evidence type="ECO:0000256" key="8">
    <source>
        <dbReference type="ARBA" id="ARBA00022989"/>
    </source>
</evidence>
<accession>A0AA36D5C7</accession>
<evidence type="ECO:0000256" key="10">
    <source>
        <dbReference type="ARBA" id="ARBA00047475"/>
    </source>
</evidence>
<sequence>MKLILLFAILTTSLAALKILIFNPAFGYSQSRFMGVIADVLSEAGHDFTEIRPTIDTRLLDKWVSNTQKVLRFPVHPEVDSIMTDFYGPDGFMGLMWTMDLGPDKAQVLAVNMTEMFTRACDHLVLETDLFEQLKKEKFDVGLSESFDNCGHGIFEGIKLKNVITTSSMPVMDHQALLLGIPRVPSYVPGTQAPFSDQMSIGQRAFNTLMSHYGAQMFLDMAEKQTKAFRRKFGGDFPEIQDLISSSAMLFTNAQPFLDFPRPTIHKVVDLGGIHINETVVDENKDFDKILSRKPKTVLISFGSVAKSYLMPDSYKKSIITAVKSLPDVQFIWKYEEDDLKSWDLPENLYLSKWVPQASLLADPRLKLFVTHGGLASVTEVAYSGMPAIVVPLFADQPRNAYMIARQQSAEVFSKFDLDKPEKFAAVIRKILVDSRYQEKATFLSELLKNSPFTPKELLLRNVEFVARFGALPQLDPYARHLTFVHVPGSRPSGESRTYRAQDGAPQLTPCMMRRPFVCFAYDALNKPYPKFPPNEIPEKTQKAC</sequence>
<keyword evidence="7 11" id="KW-0732">Signal</keyword>
<evidence type="ECO:0000256" key="2">
    <source>
        <dbReference type="ARBA" id="ARBA00009995"/>
    </source>
</evidence>
<organism evidence="12 13">
    <name type="scientific">Mesorhabditis spiculigera</name>
    <dbReference type="NCBI Taxonomy" id="96644"/>
    <lineage>
        <taxon>Eukaryota</taxon>
        <taxon>Metazoa</taxon>
        <taxon>Ecdysozoa</taxon>
        <taxon>Nematoda</taxon>
        <taxon>Chromadorea</taxon>
        <taxon>Rhabditida</taxon>
        <taxon>Rhabditina</taxon>
        <taxon>Rhabditomorpha</taxon>
        <taxon>Rhabditoidea</taxon>
        <taxon>Rhabditidae</taxon>
        <taxon>Mesorhabditinae</taxon>
        <taxon>Mesorhabditis</taxon>
    </lineage>
</organism>
<dbReference type="SUPFAM" id="SSF53756">
    <property type="entry name" value="UDP-Glycosyltransferase/glycogen phosphorylase"/>
    <property type="match status" value="1"/>
</dbReference>
<keyword evidence="4" id="KW-0328">Glycosyltransferase</keyword>
<dbReference type="Proteomes" id="UP001177023">
    <property type="component" value="Unassembled WGS sequence"/>
</dbReference>
<keyword evidence="9" id="KW-0472">Membrane</keyword>
<evidence type="ECO:0000256" key="4">
    <source>
        <dbReference type="ARBA" id="ARBA00022676"/>
    </source>
</evidence>
<keyword evidence="6" id="KW-0812">Transmembrane</keyword>
<feature type="chain" id="PRO_5041413938" description="glucuronosyltransferase" evidence="11">
    <location>
        <begin position="16"/>
        <end position="545"/>
    </location>
</feature>
<comment type="caution">
    <text evidence="12">The sequence shown here is derived from an EMBL/GenBank/DDBJ whole genome shotgun (WGS) entry which is preliminary data.</text>
</comment>
<dbReference type="Pfam" id="PF00201">
    <property type="entry name" value="UDPGT"/>
    <property type="match status" value="1"/>
</dbReference>
<feature type="signal peptide" evidence="11">
    <location>
        <begin position="1"/>
        <end position="15"/>
    </location>
</feature>
<keyword evidence="8" id="KW-1133">Transmembrane helix</keyword>
<evidence type="ECO:0000256" key="7">
    <source>
        <dbReference type="ARBA" id="ARBA00022729"/>
    </source>
</evidence>
<dbReference type="AlphaFoldDB" id="A0AA36D5C7"/>
<evidence type="ECO:0000256" key="6">
    <source>
        <dbReference type="ARBA" id="ARBA00022692"/>
    </source>
</evidence>
<evidence type="ECO:0000256" key="9">
    <source>
        <dbReference type="ARBA" id="ARBA00023136"/>
    </source>
</evidence>
<dbReference type="PANTHER" id="PTHR48043">
    <property type="entry name" value="EG:EG0003.4 PROTEIN-RELATED"/>
    <property type="match status" value="1"/>
</dbReference>
<dbReference type="CDD" id="cd03784">
    <property type="entry name" value="GT1_Gtf-like"/>
    <property type="match status" value="1"/>
</dbReference>
<keyword evidence="13" id="KW-1185">Reference proteome</keyword>
<dbReference type="Gene3D" id="3.40.50.2000">
    <property type="entry name" value="Glycogen Phosphorylase B"/>
    <property type="match status" value="1"/>
</dbReference>
<evidence type="ECO:0000256" key="1">
    <source>
        <dbReference type="ARBA" id="ARBA00004167"/>
    </source>
</evidence>
<evidence type="ECO:0000313" key="13">
    <source>
        <dbReference type="Proteomes" id="UP001177023"/>
    </source>
</evidence>
<comment type="subcellular location">
    <subcellularLocation>
        <location evidence="1">Membrane</location>
        <topology evidence="1">Single-pass membrane protein</topology>
    </subcellularLocation>
</comment>
<keyword evidence="5" id="KW-0808">Transferase</keyword>
<proteinExistence type="inferred from homology"/>
<feature type="non-terminal residue" evidence="12">
    <location>
        <position position="1"/>
    </location>
</feature>
<dbReference type="GO" id="GO:0015020">
    <property type="term" value="F:glucuronosyltransferase activity"/>
    <property type="evidence" value="ECO:0007669"/>
    <property type="project" value="UniProtKB-EC"/>
</dbReference>
<comment type="catalytic activity">
    <reaction evidence="10">
        <text>glucuronate acceptor + UDP-alpha-D-glucuronate = acceptor beta-D-glucuronoside + UDP + H(+)</text>
        <dbReference type="Rhea" id="RHEA:21032"/>
        <dbReference type="ChEBI" id="CHEBI:15378"/>
        <dbReference type="ChEBI" id="CHEBI:58052"/>
        <dbReference type="ChEBI" id="CHEBI:58223"/>
        <dbReference type="ChEBI" id="CHEBI:132367"/>
        <dbReference type="ChEBI" id="CHEBI:132368"/>
        <dbReference type="EC" id="2.4.1.17"/>
    </reaction>
</comment>
<gene>
    <name evidence="12" type="ORF">MSPICULIGERA_LOCUS18603</name>
</gene>